<accession>A0A9P4UMA4</accession>
<proteinExistence type="predicted"/>
<dbReference type="AlphaFoldDB" id="A0A9P4UMA4"/>
<evidence type="ECO:0000313" key="2">
    <source>
        <dbReference type="Proteomes" id="UP000799441"/>
    </source>
</evidence>
<dbReference type="Proteomes" id="UP000799441">
    <property type="component" value="Unassembled WGS sequence"/>
</dbReference>
<sequence>MAVEVQSQMALRTLMKIKVAAGNSAGSCETIAVKLDHWPKIKSSDKSEDADKPENALASVDAVGIHLKLEYIVAESVGICQITDQLIVLLNDPPHSDKKLFDWNIMLVEMEVRCHNALSDIGTLMSLWSELVDKGLCGAEADSMYSIREMGRRVARVHTLLEQVEVHIKDMMKEV</sequence>
<organism evidence="1 2">
    <name type="scientific">Polychaeton citri CBS 116435</name>
    <dbReference type="NCBI Taxonomy" id="1314669"/>
    <lineage>
        <taxon>Eukaryota</taxon>
        <taxon>Fungi</taxon>
        <taxon>Dikarya</taxon>
        <taxon>Ascomycota</taxon>
        <taxon>Pezizomycotina</taxon>
        <taxon>Dothideomycetes</taxon>
        <taxon>Dothideomycetidae</taxon>
        <taxon>Capnodiales</taxon>
        <taxon>Capnodiaceae</taxon>
        <taxon>Polychaeton</taxon>
    </lineage>
</organism>
<evidence type="ECO:0000313" key="1">
    <source>
        <dbReference type="EMBL" id="KAF2719369.1"/>
    </source>
</evidence>
<gene>
    <name evidence="1" type="ORF">K431DRAFT_113028</name>
</gene>
<keyword evidence="2" id="KW-1185">Reference proteome</keyword>
<reference evidence="1" key="1">
    <citation type="journal article" date="2020" name="Stud. Mycol.">
        <title>101 Dothideomycetes genomes: a test case for predicting lifestyles and emergence of pathogens.</title>
        <authorList>
            <person name="Haridas S."/>
            <person name="Albert R."/>
            <person name="Binder M."/>
            <person name="Bloem J."/>
            <person name="Labutti K."/>
            <person name="Salamov A."/>
            <person name="Andreopoulos B."/>
            <person name="Baker S."/>
            <person name="Barry K."/>
            <person name="Bills G."/>
            <person name="Bluhm B."/>
            <person name="Cannon C."/>
            <person name="Castanera R."/>
            <person name="Culley D."/>
            <person name="Daum C."/>
            <person name="Ezra D."/>
            <person name="Gonzalez J."/>
            <person name="Henrissat B."/>
            <person name="Kuo A."/>
            <person name="Liang C."/>
            <person name="Lipzen A."/>
            <person name="Lutzoni F."/>
            <person name="Magnuson J."/>
            <person name="Mondo S."/>
            <person name="Nolan M."/>
            <person name="Ohm R."/>
            <person name="Pangilinan J."/>
            <person name="Park H.-J."/>
            <person name="Ramirez L."/>
            <person name="Alfaro M."/>
            <person name="Sun H."/>
            <person name="Tritt A."/>
            <person name="Yoshinaga Y."/>
            <person name="Zwiers L.-H."/>
            <person name="Turgeon B."/>
            <person name="Goodwin S."/>
            <person name="Spatafora J."/>
            <person name="Crous P."/>
            <person name="Grigoriev I."/>
        </authorList>
    </citation>
    <scope>NUCLEOTIDE SEQUENCE</scope>
    <source>
        <strain evidence="1">CBS 116435</strain>
    </source>
</reference>
<protein>
    <submittedName>
        <fullName evidence="1">Uncharacterized protein</fullName>
    </submittedName>
</protein>
<dbReference type="EMBL" id="MU003812">
    <property type="protein sequence ID" value="KAF2719369.1"/>
    <property type="molecule type" value="Genomic_DNA"/>
</dbReference>
<name>A0A9P4UMA4_9PEZI</name>
<comment type="caution">
    <text evidence="1">The sequence shown here is derived from an EMBL/GenBank/DDBJ whole genome shotgun (WGS) entry which is preliminary data.</text>
</comment>